<evidence type="ECO:0000313" key="3">
    <source>
        <dbReference type="EMBL" id="MBB1156380.1"/>
    </source>
</evidence>
<evidence type="ECO:0008006" key="5">
    <source>
        <dbReference type="Google" id="ProtNLM"/>
    </source>
</evidence>
<proteinExistence type="predicted"/>
<feature type="chain" id="PRO_5038548152" description="DUF3558 domain-containing protein" evidence="2">
    <location>
        <begin position="18"/>
        <end position="163"/>
    </location>
</feature>
<dbReference type="RefSeq" id="WP_182893325.1">
    <property type="nucleotide sequence ID" value="NZ_JACGZW010000008.1"/>
</dbReference>
<keyword evidence="4" id="KW-1185">Reference proteome</keyword>
<reference evidence="3 4" key="1">
    <citation type="submission" date="2020-08" db="EMBL/GenBank/DDBJ databases">
        <title>Amycolatopsis sp. nov. DR6-1 isolated from Dendrobium heterocarpum.</title>
        <authorList>
            <person name="Tedsree N."/>
            <person name="Kuncharoen N."/>
            <person name="Likhitwitayawuid K."/>
            <person name="Tanasupawat S."/>
        </authorList>
    </citation>
    <scope>NUCLEOTIDE SEQUENCE [LARGE SCALE GENOMIC DNA]</scope>
    <source>
        <strain evidence="3 4">DR6-1</strain>
    </source>
</reference>
<keyword evidence="2" id="KW-0732">Signal</keyword>
<name>A0A7W3W080_9PSEU</name>
<comment type="caution">
    <text evidence="3">The sequence shown here is derived from an EMBL/GenBank/DDBJ whole genome shotgun (WGS) entry which is preliminary data.</text>
</comment>
<protein>
    <recommendedName>
        <fullName evidence="5">DUF3558 domain-containing protein</fullName>
    </recommendedName>
</protein>
<feature type="region of interest" description="Disordered" evidence="1">
    <location>
        <begin position="57"/>
        <end position="120"/>
    </location>
</feature>
<dbReference type="AlphaFoldDB" id="A0A7W3W080"/>
<accession>A0A7W3W080</accession>
<dbReference type="EMBL" id="JACGZW010000008">
    <property type="protein sequence ID" value="MBB1156380.1"/>
    <property type="molecule type" value="Genomic_DNA"/>
</dbReference>
<sequence length="163" mass="16832">MATLRRLAPGLALVVLAAGCGGDPAETFAKTNACELLATAARGTPIDPRHSEYKLADSGASGGVGGCRTEWNPPSGKLTGGDLAATLELGEAEDWSGHSEASTQGGHEVRKDTTKAGGGCRYQVQIPDTDSAVRIWYLDRSVSNEGSCPVAKRLVDQAIPGLP</sequence>
<evidence type="ECO:0000313" key="4">
    <source>
        <dbReference type="Proteomes" id="UP000526734"/>
    </source>
</evidence>
<dbReference type="PROSITE" id="PS51257">
    <property type="entry name" value="PROKAR_LIPOPROTEIN"/>
    <property type="match status" value="1"/>
</dbReference>
<feature type="signal peptide" evidence="2">
    <location>
        <begin position="1"/>
        <end position="17"/>
    </location>
</feature>
<evidence type="ECO:0000256" key="1">
    <source>
        <dbReference type="SAM" id="MobiDB-lite"/>
    </source>
</evidence>
<organism evidence="3 4">
    <name type="scientific">Amycolatopsis dendrobii</name>
    <dbReference type="NCBI Taxonomy" id="2760662"/>
    <lineage>
        <taxon>Bacteria</taxon>
        <taxon>Bacillati</taxon>
        <taxon>Actinomycetota</taxon>
        <taxon>Actinomycetes</taxon>
        <taxon>Pseudonocardiales</taxon>
        <taxon>Pseudonocardiaceae</taxon>
        <taxon>Amycolatopsis</taxon>
    </lineage>
</organism>
<gene>
    <name evidence="3" type="ORF">H4281_24780</name>
</gene>
<dbReference type="Proteomes" id="UP000526734">
    <property type="component" value="Unassembled WGS sequence"/>
</dbReference>
<evidence type="ECO:0000256" key="2">
    <source>
        <dbReference type="SAM" id="SignalP"/>
    </source>
</evidence>